<comment type="caution">
    <text evidence="12">Lacks conserved residue(s) required for the propagation of feature annotation.</text>
</comment>
<dbReference type="Proteomes" id="UP000002313">
    <property type="component" value="Chromosome IX"/>
</dbReference>
<keyword evidence="7 12" id="KW-0808">Transferase</keyword>
<reference evidence="13 14" key="2">
    <citation type="journal article" date="2012" name="Proc. Natl. Acad. Sci. U.S.A.">
        <title>Gain and loss of multiple functionally related, horizontally transferred genes in the reduced genomes of two microsporidian parasites.</title>
        <authorList>
            <person name="Pombert J.-F."/>
            <person name="Selman M."/>
            <person name="Burki F."/>
            <person name="Bardell F.T."/>
            <person name="Farinelli L."/>
            <person name="Solter L.F."/>
            <person name="Whitman D.W."/>
            <person name="Weiss L.M."/>
            <person name="Corradi N."/>
            <person name="Keeling P.J."/>
        </authorList>
    </citation>
    <scope>NUCLEOTIDE SEQUENCE [LARGE SCALE GENOMIC DNA]</scope>
    <source>
        <strain evidence="13 14">ATCC 50506</strain>
    </source>
</reference>
<keyword evidence="14" id="KW-1185">Reference proteome</keyword>
<dbReference type="GeneID" id="9698431"/>
<dbReference type="VEuPathDB" id="MicrosporidiaDB:Eint_091110"/>
<dbReference type="InterPro" id="IPR007315">
    <property type="entry name" value="PIG-V/Gpi18"/>
</dbReference>
<comment type="function">
    <text evidence="12">Mannosyltransferase involved in glycosylphosphatidylinositol-anchor biosynthesis.</text>
</comment>
<evidence type="ECO:0000256" key="1">
    <source>
        <dbReference type="ARBA" id="ARBA00004477"/>
    </source>
</evidence>
<dbReference type="GO" id="GO:0031501">
    <property type="term" value="C:mannosyltransferase complex"/>
    <property type="evidence" value="ECO:0007669"/>
    <property type="project" value="TreeGrafter"/>
</dbReference>
<dbReference type="OrthoDB" id="10252502at2759"/>
<dbReference type="AlphaFoldDB" id="E0S8X4"/>
<reference evidence="13 14" key="1">
    <citation type="journal article" date="2010" name="Nat. Commun.">
        <title>The complete sequence of the smallest known nuclear genome from the microsporidian Encephalitozoon intestinalis.</title>
        <authorList>
            <person name="Corradi N."/>
            <person name="Pombert J.-F."/>
            <person name="Farinelli L."/>
            <person name="Didier E.S."/>
            <person name="Keeling P.J."/>
        </authorList>
    </citation>
    <scope>NUCLEOTIDE SEQUENCE [LARGE SCALE GENOMIC DNA]</scope>
    <source>
        <strain evidence="13 14">ATCC 50506</strain>
    </source>
</reference>
<dbReference type="GO" id="GO:0004376">
    <property type="term" value="F:GPI mannosyltransferase activity"/>
    <property type="evidence" value="ECO:0007669"/>
    <property type="project" value="InterPro"/>
</dbReference>
<evidence type="ECO:0000313" key="14">
    <source>
        <dbReference type="Proteomes" id="UP000002313"/>
    </source>
</evidence>
<organism evidence="13 14">
    <name type="scientific">Encephalitozoon intestinalis (strain ATCC 50506)</name>
    <name type="common">Microsporidian parasite</name>
    <name type="synonym">Septata intestinalis</name>
    <dbReference type="NCBI Taxonomy" id="876142"/>
    <lineage>
        <taxon>Eukaryota</taxon>
        <taxon>Fungi</taxon>
        <taxon>Fungi incertae sedis</taxon>
        <taxon>Microsporidia</taxon>
        <taxon>Unikaryonidae</taxon>
        <taxon>Encephalitozoon</taxon>
    </lineage>
</organism>
<dbReference type="CAZy" id="GT76">
    <property type="family name" value="Glycosyltransferase Family 76"/>
</dbReference>
<evidence type="ECO:0000313" key="13">
    <source>
        <dbReference type="EMBL" id="ADM12240.1"/>
    </source>
</evidence>
<dbReference type="UniPathway" id="UPA00196"/>
<dbReference type="GO" id="GO:0006506">
    <property type="term" value="P:GPI anchor biosynthetic process"/>
    <property type="evidence" value="ECO:0007669"/>
    <property type="project" value="UniProtKB-UniPathway"/>
</dbReference>
<keyword evidence="10 12" id="KW-1133">Transmembrane helix</keyword>
<feature type="transmembrane region" description="Helical" evidence="12">
    <location>
        <begin position="203"/>
        <end position="221"/>
    </location>
</feature>
<evidence type="ECO:0000256" key="5">
    <source>
        <dbReference type="ARBA" id="ARBA00022502"/>
    </source>
</evidence>
<dbReference type="GO" id="GO:0000009">
    <property type="term" value="F:alpha-1,6-mannosyltransferase activity"/>
    <property type="evidence" value="ECO:0007669"/>
    <property type="project" value="InterPro"/>
</dbReference>
<protein>
    <recommendedName>
        <fullName evidence="4 12">GPI mannosyltransferase 2</fullName>
        <ecNumber evidence="12">2.4.1.-</ecNumber>
    </recommendedName>
</protein>
<name>E0S8X4_ENCIT</name>
<dbReference type="GO" id="GO:0005789">
    <property type="term" value="C:endoplasmic reticulum membrane"/>
    <property type="evidence" value="ECO:0007669"/>
    <property type="project" value="UniProtKB-SubCell"/>
</dbReference>
<keyword evidence="6 12" id="KW-0328">Glycosyltransferase</keyword>
<sequence length="370" mass="43006">MPFATNIQGVIRLAAASRAFYIGISYVAYLLLPRFDKSTELIPSNSCMKFLLSWDSIHFLEIMERGYRKTHEAAFFPLLPYLSRCIHKVLPLDPYTVGVLVSCTAFVFSSALLYRITQKRYGNKIAAMSCILFIFNPASIVYTAMYSESLFMLLFLLGMYFIENRDTVRGVLFLSLCGLCRSNAVLFAPFLMCPLSRYTFTKIAVFLLPLAAFQYYTLLMINRANNTYKIFIPYSFIQRTLWEQGLFRFFTYKNIPNVLVGLPFILISLFILREYWNKRCAGSSKAIGILQHFNTDMCAVVLLAQTLITVFLIHWNMYFRFVSFNPLIYWILAEKYYTMNNGLWKKVLFRFYFGFGIAYAILFGCFYPPC</sequence>
<evidence type="ECO:0000256" key="12">
    <source>
        <dbReference type="RuleBase" id="RU363112"/>
    </source>
</evidence>
<feature type="transmembrane region" description="Helical" evidence="12">
    <location>
        <begin position="167"/>
        <end position="191"/>
    </location>
</feature>
<evidence type="ECO:0000256" key="2">
    <source>
        <dbReference type="ARBA" id="ARBA00004687"/>
    </source>
</evidence>
<dbReference type="KEGG" id="ein:Eint_091110"/>
<comment type="subcellular location">
    <subcellularLocation>
        <location evidence="1 12">Endoplasmic reticulum membrane</location>
        <topology evidence="1 12">Multi-pass membrane protein</topology>
    </subcellularLocation>
</comment>
<dbReference type="RefSeq" id="XP_003073600.1">
    <property type="nucleotide sequence ID" value="XM_003073554.1"/>
</dbReference>
<accession>E0S8X4</accession>
<evidence type="ECO:0000256" key="3">
    <source>
        <dbReference type="ARBA" id="ARBA00008698"/>
    </source>
</evidence>
<evidence type="ECO:0000256" key="6">
    <source>
        <dbReference type="ARBA" id="ARBA00022676"/>
    </source>
</evidence>
<keyword evidence="8 12" id="KW-0812">Transmembrane</keyword>
<proteinExistence type="inferred from homology"/>
<dbReference type="PANTHER" id="PTHR12468:SF2">
    <property type="entry name" value="GPI MANNOSYLTRANSFERASE 2"/>
    <property type="match status" value="1"/>
</dbReference>
<feature type="transmembrane region" description="Helical" evidence="12">
    <location>
        <begin position="349"/>
        <end position="369"/>
    </location>
</feature>
<dbReference type="PANTHER" id="PTHR12468">
    <property type="entry name" value="GPI MANNOSYLTRANSFERASE 2"/>
    <property type="match status" value="1"/>
</dbReference>
<dbReference type="EMBL" id="CP001950">
    <property type="protein sequence ID" value="ADM12240.1"/>
    <property type="molecule type" value="Genomic_DNA"/>
</dbReference>
<evidence type="ECO:0000256" key="10">
    <source>
        <dbReference type="ARBA" id="ARBA00022989"/>
    </source>
</evidence>
<keyword evidence="9 12" id="KW-0256">Endoplasmic reticulum</keyword>
<dbReference type="EC" id="2.4.1.-" evidence="12"/>
<keyword evidence="5 12" id="KW-0337">GPI-anchor biosynthesis</keyword>
<evidence type="ECO:0000256" key="7">
    <source>
        <dbReference type="ARBA" id="ARBA00022679"/>
    </source>
</evidence>
<evidence type="ECO:0000256" key="8">
    <source>
        <dbReference type="ARBA" id="ARBA00022692"/>
    </source>
</evidence>
<evidence type="ECO:0000256" key="9">
    <source>
        <dbReference type="ARBA" id="ARBA00022824"/>
    </source>
</evidence>
<gene>
    <name evidence="13" type="ORF">Eint_091110</name>
</gene>
<evidence type="ECO:0000256" key="4">
    <source>
        <dbReference type="ARBA" id="ARBA00013795"/>
    </source>
</evidence>
<feature type="transmembrane region" description="Helical" evidence="12">
    <location>
        <begin position="255"/>
        <end position="272"/>
    </location>
</feature>
<keyword evidence="11 12" id="KW-0472">Membrane</keyword>
<feature type="transmembrane region" description="Helical" evidence="12">
    <location>
        <begin position="12"/>
        <end position="32"/>
    </location>
</feature>
<dbReference type="HOGENOM" id="CLU_029048_3_1_1"/>
<dbReference type="Pfam" id="PF04188">
    <property type="entry name" value="Mannosyl_trans2"/>
    <property type="match status" value="1"/>
</dbReference>
<evidence type="ECO:0000256" key="11">
    <source>
        <dbReference type="ARBA" id="ARBA00023136"/>
    </source>
</evidence>
<comment type="pathway">
    <text evidence="2 12">Glycolipid biosynthesis; glycosylphosphatidylinositol-anchor biosynthesis.</text>
</comment>
<feature type="transmembrane region" description="Helical" evidence="12">
    <location>
        <begin position="95"/>
        <end position="114"/>
    </location>
</feature>
<comment type="similarity">
    <text evidence="3 12">Belongs to the PIGV family.</text>
</comment>
<feature type="transmembrane region" description="Helical" evidence="12">
    <location>
        <begin position="293"/>
        <end position="312"/>
    </location>
</feature>